<proteinExistence type="predicted"/>
<name>A0A0A9R0R1_ARUDO</name>
<sequence length="27" mass="2940">MLLIGQAELFVIPPSIFVLNIPSVSIQ</sequence>
<reference evidence="1" key="1">
    <citation type="submission" date="2014-09" db="EMBL/GenBank/DDBJ databases">
        <authorList>
            <person name="Magalhaes I.L.F."/>
            <person name="Oliveira U."/>
            <person name="Santos F.R."/>
            <person name="Vidigal T.H.D.A."/>
            <person name="Brescovit A.D."/>
            <person name="Santos A.J."/>
        </authorList>
    </citation>
    <scope>NUCLEOTIDE SEQUENCE</scope>
    <source>
        <tissue evidence="1">Shoot tissue taken approximately 20 cm above the soil surface</tissue>
    </source>
</reference>
<evidence type="ECO:0000313" key="1">
    <source>
        <dbReference type="EMBL" id="JAD28472.1"/>
    </source>
</evidence>
<organism evidence="1">
    <name type="scientific">Arundo donax</name>
    <name type="common">Giant reed</name>
    <name type="synonym">Donax arundinaceus</name>
    <dbReference type="NCBI Taxonomy" id="35708"/>
    <lineage>
        <taxon>Eukaryota</taxon>
        <taxon>Viridiplantae</taxon>
        <taxon>Streptophyta</taxon>
        <taxon>Embryophyta</taxon>
        <taxon>Tracheophyta</taxon>
        <taxon>Spermatophyta</taxon>
        <taxon>Magnoliopsida</taxon>
        <taxon>Liliopsida</taxon>
        <taxon>Poales</taxon>
        <taxon>Poaceae</taxon>
        <taxon>PACMAD clade</taxon>
        <taxon>Arundinoideae</taxon>
        <taxon>Arundineae</taxon>
        <taxon>Arundo</taxon>
    </lineage>
</organism>
<dbReference type="EMBL" id="GBRH01269423">
    <property type="protein sequence ID" value="JAD28472.1"/>
    <property type="molecule type" value="Transcribed_RNA"/>
</dbReference>
<protein>
    <submittedName>
        <fullName evidence="1">Uncharacterized protein</fullName>
    </submittedName>
</protein>
<dbReference type="AlphaFoldDB" id="A0A0A9R0R1"/>
<reference evidence="1" key="2">
    <citation type="journal article" date="2015" name="Data Brief">
        <title>Shoot transcriptome of the giant reed, Arundo donax.</title>
        <authorList>
            <person name="Barrero R.A."/>
            <person name="Guerrero F.D."/>
            <person name="Moolhuijzen P."/>
            <person name="Goolsby J.A."/>
            <person name="Tidwell J."/>
            <person name="Bellgard S.E."/>
            <person name="Bellgard M.I."/>
        </authorList>
    </citation>
    <scope>NUCLEOTIDE SEQUENCE</scope>
    <source>
        <tissue evidence="1">Shoot tissue taken approximately 20 cm above the soil surface</tissue>
    </source>
</reference>
<accession>A0A0A9R0R1</accession>